<sequence>MINLRILALGFLSILLLVVQEKSCVLAFHNNHHAGIIPQRTRNANTKLGKSFPNEKFTTSRIPVRTSDLKALPVVGDTAGGLEMNSDVWVFLLGVFPFAWATVEFWRRIMFGEAFGTGSDQVIIGMDDSPEDSRGRRVLGKGALGTAYFLFAASFATLAVVLYSVISSAPPPDILPVPNGGDIMP</sequence>
<evidence type="ECO:0000256" key="1">
    <source>
        <dbReference type="SAM" id="Phobius"/>
    </source>
</evidence>
<dbReference type="EMBL" id="CAKOGP040001335">
    <property type="protein sequence ID" value="CAJ1945285.1"/>
    <property type="molecule type" value="Genomic_DNA"/>
</dbReference>
<keyword evidence="2" id="KW-0732">Signal</keyword>
<feature type="chain" id="PRO_5042128868" evidence="2">
    <location>
        <begin position="28"/>
        <end position="185"/>
    </location>
</feature>
<reference evidence="3" key="1">
    <citation type="submission" date="2023-08" db="EMBL/GenBank/DDBJ databases">
        <authorList>
            <person name="Audoor S."/>
            <person name="Bilcke G."/>
        </authorList>
    </citation>
    <scope>NUCLEOTIDE SEQUENCE</scope>
</reference>
<feature type="transmembrane region" description="Helical" evidence="1">
    <location>
        <begin position="88"/>
        <end position="106"/>
    </location>
</feature>
<keyword evidence="4" id="KW-1185">Reference proteome</keyword>
<keyword evidence="1" id="KW-0472">Membrane</keyword>
<protein>
    <submittedName>
        <fullName evidence="3">Uncharacterized protein</fullName>
    </submittedName>
</protein>
<keyword evidence="1" id="KW-1133">Transmembrane helix</keyword>
<feature type="signal peptide" evidence="2">
    <location>
        <begin position="1"/>
        <end position="27"/>
    </location>
</feature>
<evidence type="ECO:0000313" key="3">
    <source>
        <dbReference type="EMBL" id="CAJ1945285.1"/>
    </source>
</evidence>
<name>A0AAD2CVH2_9STRA</name>
<comment type="caution">
    <text evidence="3">The sequence shown here is derived from an EMBL/GenBank/DDBJ whole genome shotgun (WGS) entry which is preliminary data.</text>
</comment>
<evidence type="ECO:0000256" key="2">
    <source>
        <dbReference type="SAM" id="SignalP"/>
    </source>
</evidence>
<evidence type="ECO:0000313" key="4">
    <source>
        <dbReference type="Proteomes" id="UP001295423"/>
    </source>
</evidence>
<feature type="transmembrane region" description="Helical" evidence="1">
    <location>
        <begin position="143"/>
        <end position="166"/>
    </location>
</feature>
<gene>
    <name evidence="3" type="ORF">CYCCA115_LOCUS9429</name>
</gene>
<keyword evidence="1" id="KW-0812">Transmembrane</keyword>
<organism evidence="3 4">
    <name type="scientific">Cylindrotheca closterium</name>
    <dbReference type="NCBI Taxonomy" id="2856"/>
    <lineage>
        <taxon>Eukaryota</taxon>
        <taxon>Sar</taxon>
        <taxon>Stramenopiles</taxon>
        <taxon>Ochrophyta</taxon>
        <taxon>Bacillariophyta</taxon>
        <taxon>Bacillariophyceae</taxon>
        <taxon>Bacillariophycidae</taxon>
        <taxon>Bacillariales</taxon>
        <taxon>Bacillariaceae</taxon>
        <taxon>Cylindrotheca</taxon>
    </lineage>
</organism>
<dbReference type="Proteomes" id="UP001295423">
    <property type="component" value="Unassembled WGS sequence"/>
</dbReference>
<proteinExistence type="predicted"/>
<accession>A0AAD2CVH2</accession>
<dbReference type="AlphaFoldDB" id="A0AAD2CVH2"/>